<dbReference type="Pfam" id="PF04640">
    <property type="entry name" value="PLATZ"/>
    <property type="match status" value="1"/>
</dbReference>
<sequence>MVEEEEEEKLPPPEEEEEKEEEEAVAVPQKPEWFYVLVSTNFWETCMEHAAENRAEQCMFCLCCHQVSCPHCTHNEPGHRRLKIRRYVYRSVVLAKDLHELGLDVSKIQTYIINGQKVVHLRPMNRSIRFRPQAGTPRCQTCDCYLRTVPHLYCSLTCEGRVNVSQDDYSGPEAERRYRSLQTNMLQHGERQSEEDDEESEDDEEAQNPVPPGNDEPPAATQNRSRRRRGRKQAEPARAPFF</sequence>
<evidence type="ECO:0000313" key="3">
    <source>
        <dbReference type="Proteomes" id="UP000636709"/>
    </source>
</evidence>
<feature type="region of interest" description="Disordered" evidence="1">
    <location>
        <begin position="185"/>
        <end position="242"/>
    </location>
</feature>
<dbReference type="Proteomes" id="UP000636709">
    <property type="component" value="Unassembled WGS sequence"/>
</dbReference>
<gene>
    <name evidence="2" type="ORF">HU200_018217</name>
</gene>
<dbReference type="InterPro" id="IPR006734">
    <property type="entry name" value="PLATZ"/>
</dbReference>
<dbReference type="EMBL" id="JACEFO010001626">
    <property type="protein sequence ID" value="KAF8728918.1"/>
    <property type="molecule type" value="Genomic_DNA"/>
</dbReference>
<feature type="compositionally biased region" description="Acidic residues" evidence="1">
    <location>
        <begin position="193"/>
        <end position="206"/>
    </location>
</feature>
<evidence type="ECO:0008006" key="4">
    <source>
        <dbReference type="Google" id="ProtNLM"/>
    </source>
</evidence>
<name>A0A835F5J3_9POAL</name>
<organism evidence="2 3">
    <name type="scientific">Digitaria exilis</name>
    <dbReference type="NCBI Taxonomy" id="1010633"/>
    <lineage>
        <taxon>Eukaryota</taxon>
        <taxon>Viridiplantae</taxon>
        <taxon>Streptophyta</taxon>
        <taxon>Embryophyta</taxon>
        <taxon>Tracheophyta</taxon>
        <taxon>Spermatophyta</taxon>
        <taxon>Magnoliopsida</taxon>
        <taxon>Liliopsida</taxon>
        <taxon>Poales</taxon>
        <taxon>Poaceae</taxon>
        <taxon>PACMAD clade</taxon>
        <taxon>Panicoideae</taxon>
        <taxon>Panicodae</taxon>
        <taxon>Paniceae</taxon>
        <taxon>Anthephorinae</taxon>
        <taxon>Digitaria</taxon>
    </lineage>
</organism>
<proteinExistence type="predicted"/>
<dbReference type="OrthoDB" id="645833at2759"/>
<comment type="caution">
    <text evidence="2">The sequence shown here is derived from an EMBL/GenBank/DDBJ whole genome shotgun (WGS) entry which is preliminary data.</text>
</comment>
<accession>A0A835F5J3</accession>
<dbReference type="PANTHER" id="PTHR31065:SF1">
    <property type="entry name" value="OS09G0116050 PROTEIN"/>
    <property type="match status" value="1"/>
</dbReference>
<keyword evidence="3" id="KW-1185">Reference proteome</keyword>
<dbReference type="AlphaFoldDB" id="A0A835F5J3"/>
<feature type="region of interest" description="Disordered" evidence="1">
    <location>
        <begin position="1"/>
        <end position="24"/>
    </location>
</feature>
<dbReference type="PANTHER" id="PTHR31065">
    <property type="entry name" value="PLATZ TRANSCRIPTION FACTOR FAMILY PROTEIN"/>
    <property type="match status" value="1"/>
</dbReference>
<protein>
    <recommendedName>
        <fullName evidence="4">PLATZ transcription factor family protein</fullName>
    </recommendedName>
</protein>
<reference evidence="2" key="1">
    <citation type="submission" date="2020-07" db="EMBL/GenBank/DDBJ databases">
        <title>Genome sequence and genetic diversity analysis of an under-domesticated orphan crop, white fonio (Digitaria exilis).</title>
        <authorList>
            <person name="Bennetzen J.L."/>
            <person name="Chen S."/>
            <person name="Ma X."/>
            <person name="Wang X."/>
            <person name="Yssel A.E.J."/>
            <person name="Chaluvadi S.R."/>
            <person name="Johnson M."/>
            <person name="Gangashetty P."/>
            <person name="Hamidou F."/>
            <person name="Sanogo M.D."/>
            <person name="Zwaenepoel A."/>
            <person name="Wallace J."/>
            <person name="Van De Peer Y."/>
            <person name="Van Deynze A."/>
        </authorList>
    </citation>
    <scope>NUCLEOTIDE SEQUENCE</scope>
    <source>
        <tissue evidence="2">Leaves</tissue>
    </source>
</reference>
<evidence type="ECO:0000256" key="1">
    <source>
        <dbReference type="SAM" id="MobiDB-lite"/>
    </source>
</evidence>
<evidence type="ECO:0000313" key="2">
    <source>
        <dbReference type="EMBL" id="KAF8728918.1"/>
    </source>
</evidence>